<evidence type="ECO:0000313" key="3">
    <source>
        <dbReference type="Proteomes" id="UP000267027"/>
    </source>
</evidence>
<evidence type="ECO:0000256" key="1">
    <source>
        <dbReference type="SAM" id="MobiDB-lite"/>
    </source>
</evidence>
<proteinExistence type="predicted"/>
<evidence type="ECO:0000313" key="2">
    <source>
        <dbReference type="EMBL" id="VDM60053.1"/>
    </source>
</evidence>
<reference evidence="4" key="1">
    <citation type="submission" date="2017-02" db="UniProtKB">
        <authorList>
            <consortium name="WormBaseParasite"/>
        </authorList>
    </citation>
    <scope>IDENTIFICATION</scope>
</reference>
<name>A0A0R3PS86_ANGCS</name>
<protein>
    <submittedName>
        <fullName evidence="4">Fibronectin type-III domain-containing protein</fullName>
    </submittedName>
</protein>
<dbReference type="EMBL" id="UYYA01004160">
    <property type="protein sequence ID" value="VDM60053.1"/>
    <property type="molecule type" value="Genomic_DNA"/>
</dbReference>
<accession>A0A0R3PS86</accession>
<evidence type="ECO:0000313" key="4">
    <source>
        <dbReference type="WBParaSite" id="ACOC_0000846701-mRNA-1"/>
    </source>
</evidence>
<dbReference type="AlphaFoldDB" id="A0A0R3PS86"/>
<feature type="region of interest" description="Disordered" evidence="1">
    <location>
        <begin position="1"/>
        <end position="22"/>
    </location>
</feature>
<gene>
    <name evidence="2" type="ORF">ACOC_LOCUS8468</name>
</gene>
<keyword evidence="3" id="KW-1185">Reference proteome</keyword>
<dbReference type="Proteomes" id="UP000267027">
    <property type="component" value="Unassembled WGS sequence"/>
</dbReference>
<dbReference type="WBParaSite" id="ACOC_0000846701-mRNA-1">
    <property type="protein sequence ID" value="ACOC_0000846701-mRNA-1"/>
    <property type="gene ID" value="ACOC_0000846701"/>
</dbReference>
<organism evidence="4">
    <name type="scientific">Angiostrongylus costaricensis</name>
    <name type="common">Nematode worm</name>
    <dbReference type="NCBI Taxonomy" id="334426"/>
    <lineage>
        <taxon>Eukaryota</taxon>
        <taxon>Metazoa</taxon>
        <taxon>Ecdysozoa</taxon>
        <taxon>Nematoda</taxon>
        <taxon>Chromadorea</taxon>
        <taxon>Rhabditida</taxon>
        <taxon>Rhabditina</taxon>
        <taxon>Rhabditomorpha</taxon>
        <taxon>Strongyloidea</taxon>
        <taxon>Metastrongylidae</taxon>
        <taxon>Angiostrongylus</taxon>
    </lineage>
</organism>
<sequence length="141" mass="15661">MLTDPPLVAGGPTLKELGGENPNDGHNVDFTVRYRLGRENSTWEYARTSQAQLLINLPEFKHGEELFVQVKAEQNGEIADDWGQELIVTLNKKVSIGGVLIDDDELVPPLDFTTHILGPSSVKLEWRPHEGVPPGRVELIK</sequence>
<reference evidence="2 3" key="2">
    <citation type="submission" date="2018-11" db="EMBL/GenBank/DDBJ databases">
        <authorList>
            <consortium name="Pathogen Informatics"/>
        </authorList>
    </citation>
    <scope>NUCLEOTIDE SEQUENCE [LARGE SCALE GENOMIC DNA]</scope>
    <source>
        <strain evidence="2 3">Costa Rica</strain>
    </source>
</reference>
<dbReference type="OrthoDB" id="5846732at2759"/>